<evidence type="ECO:0000313" key="1">
    <source>
        <dbReference type="EMBL" id="KZZ90919.1"/>
    </source>
</evidence>
<dbReference type="EMBL" id="AZGZ01000015">
    <property type="protein sequence ID" value="KZZ90919.1"/>
    <property type="molecule type" value="Genomic_DNA"/>
</dbReference>
<dbReference type="SUPFAM" id="SSF53474">
    <property type="entry name" value="alpha/beta-Hydrolases"/>
    <property type="match status" value="1"/>
</dbReference>
<gene>
    <name evidence="1" type="ORF">AAP_03560</name>
</gene>
<proteinExistence type="predicted"/>
<dbReference type="Proteomes" id="UP000242877">
    <property type="component" value="Unassembled WGS sequence"/>
</dbReference>
<dbReference type="OrthoDB" id="2152248at2759"/>
<sequence length="382" mass="41724">MAPSSPIDPLVKTYSMETVPVSRQTMPIAGILCDIYGLDELPSNASSVACVFLLHPRLGSKQDMEGMARLIIKDWNERLSAGSVSQSRKDTGLIAVAFDQRNHGTRLVDQLANEAWRAGNVRHAQDMYATFPIGWQSLLTMVFAEGTAQDVSLLIDILPAYAFPRSDKQVTTNMVLGVSLGGHASWSCILHDSRVTMAAIIIGTPDYGNLMADRARLSKLQTWIASTPPGSEFLGSESFPPSLLQWLKRKDPAEMLLSHLSHPGAKLPARAASLPDPTESEKNIIAPIIRRCLSGKQLILISGGSDKLVPYAKGAPFLEWLKGGLSPNGWCSDVDVVFEDMVVDNIGHEVTPKMYMEAVRFLGQALATGKEDKRQTVRDSRI</sequence>
<comment type="caution">
    <text evidence="1">The sequence shown here is derived from an EMBL/GenBank/DDBJ whole genome shotgun (WGS) entry which is preliminary data.</text>
</comment>
<evidence type="ECO:0008006" key="3">
    <source>
        <dbReference type="Google" id="ProtNLM"/>
    </source>
</evidence>
<dbReference type="PANTHER" id="PTHR47381">
    <property type="entry name" value="ALPHA/BETA-HYDROLASES SUPERFAMILY PROTEIN"/>
    <property type="match status" value="1"/>
</dbReference>
<name>A0A167Y6H0_9EURO</name>
<protein>
    <recommendedName>
        <fullName evidence="3">AB hydrolase-1 domain-containing protein</fullName>
    </recommendedName>
</protein>
<accession>A0A167Y6H0</accession>
<dbReference type="VEuPathDB" id="FungiDB:AAP_03560"/>
<dbReference type="InterPro" id="IPR029058">
    <property type="entry name" value="AB_hydrolase_fold"/>
</dbReference>
<dbReference type="PANTHER" id="PTHR47381:SF3">
    <property type="entry name" value="ALPHA_BETA-HYDROLASES SUPERFAMILY PROTEIN"/>
    <property type="match status" value="1"/>
</dbReference>
<dbReference type="AlphaFoldDB" id="A0A167Y6H0"/>
<reference evidence="1 2" key="1">
    <citation type="journal article" date="2016" name="Genome Biol. Evol.">
        <title>Divergent and convergent evolution of fungal pathogenicity.</title>
        <authorList>
            <person name="Shang Y."/>
            <person name="Xiao G."/>
            <person name="Zheng P."/>
            <person name="Cen K."/>
            <person name="Zhan S."/>
            <person name="Wang C."/>
        </authorList>
    </citation>
    <scope>NUCLEOTIDE SEQUENCE [LARGE SCALE GENOMIC DNA]</scope>
    <source>
        <strain evidence="1 2">ARSEF 7405</strain>
    </source>
</reference>
<evidence type="ECO:0000313" key="2">
    <source>
        <dbReference type="Proteomes" id="UP000242877"/>
    </source>
</evidence>
<keyword evidence="2" id="KW-1185">Reference proteome</keyword>
<dbReference type="Gene3D" id="3.40.50.1820">
    <property type="entry name" value="alpha/beta hydrolase"/>
    <property type="match status" value="1"/>
</dbReference>
<organism evidence="1 2">
    <name type="scientific">Ascosphaera apis ARSEF 7405</name>
    <dbReference type="NCBI Taxonomy" id="392613"/>
    <lineage>
        <taxon>Eukaryota</taxon>
        <taxon>Fungi</taxon>
        <taxon>Dikarya</taxon>
        <taxon>Ascomycota</taxon>
        <taxon>Pezizomycotina</taxon>
        <taxon>Eurotiomycetes</taxon>
        <taxon>Eurotiomycetidae</taxon>
        <taxon>Onygenales</taxon>
        <taxon>Ascosphaeraceae</taxon>
        <taxon>Ascosphaera</taxon>
    </lineage>
</organism>